<gene>
    <name evidence="3" type="primary">LOC103509257</name>
</gene>
<dbReference type="Proteomes" id="UP000079169">
    <property type="component" value="Unplaced"/>
</dbReference>
<proteinExistence type="predicted"/>
<protein>
    <submittedName>
        <fullName evidence="3">Uncharacterized protein LOC103509257</fullName>
    </submittedName>
</protein>
<dbReference type="AlphaFoldDB" id="A0A1S4EBU2"/>
<evidence type="ECO:0000313" key="3">
    <source>
        <dbReference type="RefSeq" id="XP_017299608.1"/>
    </source>
</evidence>
<name>A0A1S4EBU2_DIACI</name>
<dbReference type="GeneID" id="103509257"/>
<evidence type="ECO:0000313" key="2">
    <source>
        <dbReference type="Proteomes" id="UP000079169"/>
    </source>
</evidence>
<keyword evidence="1" id="KW-0732">Signal</keyword>
<feature type="chain" id="PRO_5010197446" evidence="1">
    <location>
        <begin position="22"/>
        <end position="136"/>
    </location>
</feature>
<organism evidence="2 3">
    <name type="scientific">Diaphorina citri</name>
    <name type="common">Asian citrus psyllid</name>
    <dbReference type="NCBI Taxonomy" id="121845"/>
    <lineage>
        <taxon>Eukaryota</taxon>
        <taxon>Metazoa</taxon>
        <taxon>Ecdysozoa</taxon>
        <taxon>Arthropoda</taxon>
        <taxon>Hexapoda</taxon>
        <taxon>Insecta</taxon>
        <taxon>Pterygota</taxon>
        <taxon>Neoptera</taxon>
        <taxon>Paraneoptera</taxon>
        <taxon>Hemiptera</taxon>
        <taxon>Sternorrhyncha</taxon>
        <taxon>Psylloidea</taxon>
        <taxon>Psyllidae</taxon>
        <taxon>Diaphorininae</taxon>
        <taxon>Diaphorina</taxon>
    </lineage>
</organism>
<keyword evidence="2" id="KW-1185">Reference proteome</keyword>
<evidence type="ECO:0000256" key="1">
    <source>
        <dbReference type="SAM" id="SignalP"/>
    </source>
</evidence>
<accession>A0A1S4EBU2</accession>
<dbReference type="PaxDb" id="121845-A0A1S4EBU2"/>
<feature type="signal peptide" evidence="1">
    <location>
        <begin position="1"/>
        <end position="21"/>
    </location>
</feature>
<reference evidence="3" key="1">
    <citation type="submission" date="2025-08" db="UniProtKB">
        <authorList>
            <consortium name="RefSeq"/>
        </authorList>
    </citation>
    <scope>IDENTIFICATION</scope>
</reference>
<dbReference type="RefSeq" id="XP_017299608.1">
    <property type="nucleotide sequence ID" value="XM_017444119.2"/>
</dbReference>
<sequence length="136" mass="15405">MYTFLLLIGMVTLTIYSNTDAVLNNGTYKRGCTEQYIKPFKNNTNMCGNGDRAACDAFNMTDVIDMCGSTLVSAARDGKEYNYTNIVNRTCLKNETCVVLVENSGPYYHTEIYCWNNKTLPYSQCLCCRFSNDENN</sequence>
<dbReference type="KEGG" id="dci:103509257"/>